<protein>
    <submittedName>
        <fullName evidence="1">Uncharacterized protein</fullName>
    </submittedName>
</protein>
<dbReference type="EMBL" id="JAPDRP010000009">
    <property type="protein sequence ID" value="KAJ9644736.1"/>
    <property type="molecule type" value="Genomic_DNA"/>
</dbReference>
<proteinExistence type="predicted"/>
<evidence type="ECO:0000313" key="2">
    <source>
        <dbReference type="Proteomes" id="UP001172680"/>
    </source>
</evidence>
<organism evidence="1 2">
    <name type="scientific">Coniosporium tulheliwenetii</name>
    <dbReference type="NCBI Taxonomy" id="3383036"/>
    <lineage>
        <taxon>Eukaryota</taxon>
        <taxon>Fungi</taxon>
        <taxon>Dikarya</taxon>
        <taxon>Ascomycota</taxon>
        <taxon>Pezizomycotina</taxon>
        <taxon>Dothideomycetes</taxon>
        <taxon>Dothideomycetes incertae sedis</taxon>
        <taxon>Coniosporium</taxon>
    </lineage>
</organism>
<keyword evidence="2" id="KW-1185">Reference proteome</keyword>
<sequence>MLGQLFHRRGSQRQHAQVESSTEDSHTRNLLFPEASVFHQPEAQAYPLPAPSIHSGSPGSGFYDSTLGEIDLEQARDIRILVAQDDAGNVPRTILFDSKPGSEYTNPASSPTSSKGARGSGRPQSPRNANAGTTGHSRTSSLVSTPRSPIGSAFQRSRTRNASISSMPGIEESSQSSRAKDPDDLIKTCLDCMFGNTAMSYRGPSNKIHIIPLDSRSIDSATVSPIASDGYHSFGKAEGRRRSKLAKSFTPANPPPELSASAPTAEGLELPGKTERRRTILITRTFSVAGPEDTEVTDSSNARTPTPRNPVSPDNSYPFPRVPVNGPASQSRRRRVKPRKSPMYAITIIISLPVASSSTPSRSNSQLPRPGSLKPGSLPGRDSLGSSFDSDRRAGWAFVDPAFGVDSLLSASFCSDVDDRVDVVGQHWDVITRTLTSLQFAVQGRILAVFKQLDAAVPLVKQPTTDPSRIPNRELHLTYSRPQMLMIEPYALMTDGKVKAAVELAAERVVRGLRIPRVATGQGIDRYPGRWGVWREEARWLGRYGGGKEQNYFFFNLMTAFLGNHTEWLDILGPKWARRKHREQQKVNAGEDMTLYSRTIIVSDDKMAARRWIFLLAAFLPAYSHPSCENASPPRPGTSSSVRGYSQSPPTTGPVSRQQSLRRTINRRNKGSQPNMRSGLRDQEAQSVNSDDKTEIAVQGVIEPMHQSGRRASDARSIMPANLHVPAVTESVARKSSSATPSTVTPETAVPVVHFTVQRTNSGMSVAAEQHRPQSSSSLASVNLIHTLQRNNTANASSSGSQGGSRWGSLMSLWSGSNRRSSSTDHSDILQSTDDGLGIMPYASRRPLDLKQPSTKLEQMVQELAVADGELYQEDLESYAAAAADECQTSLTKASDPSLPLASPNVPIPERPKAPYTPPLKLSVNEKDGVIDVEIPFPSFGSPMQSPSMGGFASESSAEGSSFGHSSFFYNPHRENEQPVNVAGWLGTFHPDFALQGVRPYPELDKEIRRAMSAEPTPVAAAATSNLDQGPVEKWVDVCTSLIADCRTFTVKRIKLRRLVRLIPPPSQPGTTPGLSAPPRSQYGNPYLQSNLAAHMPEAEIHLDEEFTEEPIVDTDDTLMKALEKALAVSGPNSRNQSASSSRSSSRRGRQGQRSGSDVTPTLDIPRGECKQLVFGALEQVVKSVKAEREAQGKQVQGQAHASEGGKGKVKAGKAAESTLKEGVRKWLNEVE</sequence>
<comment type="caution">
    <text evidence="1">The sequence shown here is derived from an EMBL/GenBank/DDBJ whole genome shotgun (WGS) entry which is preliminary data.</text>
</comment>
<evidence type="ECO:0000313" key="1">
    <source>
        <dbReference type="EMBL" id="KAJ9644736.1"/>
    </source>
</evidence>
<reference evidence="1" key="1">
    <citation type="submission" date="2022-10" db="EMBL/GenBank/DDBJ databases">
        <title>Culturing micro-colonial fungi from biological soil crusts in the Mojave desert and describing Neophaeococcomyces mojavensis, and introducing the new genera and species Taxawa tesnikishii.</title>
        <authorList>
            <person name="Kurbessoian T."/>
            <person name="Stajich J.E."/>
        </authorList>
    </citation>
    <scope>NUCLEOTIDE SEQUENCE</scope>
    <source>
        <strain evidence="1">JES_115</strain>
    </source>
</reference>
<dbReference type="Proteomes" id="UP001172680">
    <property type="component" value="Unassembled WGS sequence"/>
</dbReference>
<name>A0ACC2ZCD8_9PEZI</name>
<accession>A0ACC2ZCD8</accession>
<gene>
    <name evidence="1" type="ORF">H2199_003699</name>
</gene>